<gene>
    <name evidence="2" type="ORF">SAMN05216565_11273</name>
</gene>
<evidence type="ECO:0000313" key="3">
    <source>
        <dbReference type="Proteomes" id="UP000199159"/>
    </source>
</evidence>
<keyword evidence="1" id="KW-0175">Coiled coil</keyword>
<evidence type="ECO:0000256" key="1">
    <source>
        <dbReference type="SAM" id="Coils"/>
    </source>
</evidence>
<organism evidence="2 3">
    <name type="scientific">Litchfieldia salsa</name>
    <dbReference type="NCBI Taxonomy" id="930152"/>
    <lineage>
        <taxon>Bacteria</taxon>
        <taxon>Bacillati</taxon>
        <taxon>Bacillota</taxon>
        <taxon>Bacilli</taxon>
        <taxon>Bacillales</taxon>
        <taxon>Bacillaceae</taxon>
        <taxon>Litchfieldia</taxon>
    </lineage>
</organism>
<reference evidence="3" key="1">
    <citation type="submission" date="2016-10" db="EMBL/GenBank/DDBJ databases">
        <authorList>
            <person name="Varghese N."/>
            <person name="Submissions S."/>
        </authorList>
    </citation>
    <scope>NUCLEOTIDE SEQUENCE [LARGE SCALE GENOMIC DNA]</scope>
    <source>
        <strain evidence="3">IBRC-M10078</strain>
    </source>
</reference>
<feature type="coiled-coil region" evidence="1">
    <location>
        <begin position="21"/>
        <end position="48"/>
    </location>
</feature>
<protein>
    <submittedName>
        <fullName evidence="2">YgaB-like protein</fullName>
    </submittedName>
</protein>
<dbReference type="OrthoDB" id="2942102at2"/>
<dbReference type="RefSeq" id="WP_090858075.1">
    <property type="nucleotide sequence ID" value="NZ_FNJU01000012.1"/>
</dbReference>
<dbReference type="Proteomes" id="UP000199159">
    <property type="component" value="Unassembled WGS sequence"/>
</dbReference>
<accession>A0A1H0WMB4</accession>
<evidence type="ECO:0000313" key="2">
    <source>
        <dbReference type="EMBL" id="SDP91834.1"/>
    </source>
</evidence>
<dbReference type="Pfam" id="PF14182">
    <property type="entry name" value="YgaB"/>
    <property type="match status" value="1"/>
</dbReference>
<sequence length="84" mass="10052">MNHFEELVGEQLKTMDKLLFIQSEIERCQQLEVELQSLQKQTELVSIQEEIVQMKMELQKIHRMFEKQTEEVVKSYQSKVQPIA</sequence>
<dbReference type="InterPro" id="IPR025572">
    <property type="entry name" value="YgaB"/>
</dbReference>
<keyword evidence="3" id="KW-1185">Reference proteome</keyword>
<dbReference type="AlphaFoldDB" id="A0A1H0WMB4"/>
<proteinExistence type="predicted"/>
<name>A0A1H0WMB4_9BACI</name>
<dbReference type="EMBL" id="FNJU01000012">
    <property type="protein sequence ID" value="SDP91834.1"/>
    <property type="molecule type" value="Genomic_DNA"/>
</dbReference>